<evidence type="ECO:0000313" key="2">
    <source>
        <dbReference type="EMBL" id="ABJ85467.1"/>
    </source>
</evidence>
<dbReference type="KEGG" id="sus:Acid_4506"/>
<sequence>MQIDLECLRRHYSSLSDEGLLALDPDDLIEVARKCWDEEVERRGLDELMESDAVSGDEAGETETSFEGLDPDWLQNAACACSFVGDPGGSQASGAVKVLDDAGIPCEVTIVEVSSALGRHPAEYEYRVMVPAALNLKASSILDKEIFNPQLEADWRLHFQSLTDSELGALNPNVICIGLADRIARLKRAYNDEVTRRFRHSE</sequence>
<organism evidence="2">
    <name type="scientific">Solibacter usitatus (strain Ellin6076)</name>
    <dbReference type="NCBI Taxonomy" id="234267"/>
    <lineage>
        <taxon>Bacteria</taxon>
        <taxon>Pseudomonadati</taxon>
        <taxon>Acidobacteriota</taxon>
        <taxon>Terriglobia</taxon>
        <taxon>Bryobacterales</taxon>
        <taxon>Solibacteraceae</taxon>
        <taxon>Candidatus Solibacter</taxon>
    </lineage>
</organism>
<name>Q01XZ8_SOLUE</name>
<accession>Q01XZ8</accession>
<dbReference type="InParanoid" id="Q01XZ8"/>
<reference evidence="2" key="1">
    <citation type="submission" date="2006-10" db="EMBL/GenBank/DDBJ databases">
        <title>Complete sequence of Solibacter usitatus Ellin6076.</title>
        <authorList>
            <consortium name="US DOE Joint Genome Institute"/>
            <person name="Copeland A."/>
            <person name="Lucas S."/>
            <person name="Lapidus A."/>
            <person name="Barry K."/>
            <person name="Detter J.C."/>
            <person name="Glavina del Rio T."/>
            <person name="Hammon N."/>
            <person name="Israni S."/>
            <person name="Dalin E."/>
            <person name="Tice H."/>
            <person name="Pitluck S."/>
            <person name="Thompson L.S."/>
            <person name="Brettin T."/>
            <person name="Bruce D."/>
            <person name="Han C."/>
            <person name="Tapia R."/>
            <person name="Gilna P."/>
            <person name="Schmutz J."/>
            <person name="Larimer F."/>
            <person name="Land M."/>
            <person name="Hauser L."/>
            <person name="Kyrpides N."/>
            <person name="Mikhailova N."/>
            <person name="Janssen P.H."/>
            <person name="Kuske C.R."/>
            <person name="Richardson P."/>
        </authorList>
    </citation>
    <scope>NUCLEOTIDE SEQUENCE</scope>
    <source>
        <strain evidence="2">Ellin6076</strain>
    </source>
</reference>
<protein>
    <submittedName>
        <fullName evidence="2">Uncharacterized protein</fullName>
    </submittedName>
</protein>
<evidence type="ECO:0000256" key="1">
    <source>
        <dbReference type="SAM" id="MobiDB-lite"/>
    </source>
</evidence>
<dbReference type="OrthoDB" id="9845689at2"/>
<feature type="region of interest" description="Disordered" evidence="1">
    <location>
        <begin position="47"/>
        <end position="66"/>
    </location>
</feature>
<dbReference type="AlphaFoldDB" id="Q01XZ8"/>
<proteinExistence type="predicted"/>
<gene>
    <name evidence="2" type="ordered locus">Acid_4506</name>
</gene>
<dbReference type="EMBL" id="CP000473">
    <property type="protein sequence ID" value="ABJ85467.1"/>
    <property type="molecule type" value="Genomic_DNA"/>
</dbReference>
<dbReference type="HOGENOM" id="CLU_1353881_0_0_0"/>